<gene>
    <name evidence="3" type="ORF">EPI10_023101</name>
</gene>
<feature type="compositionally biased region" description="Basic residues" evidence="1">
    <location>
        <begin position="491"/>
        <end position="500"/>
    </location>
</feature>
<dbReference type="InterPro" id="IPR052929">
    <property type="entry name" value="RNase_H-like_EbsB-rel"/>
</dbReference>
<dbReference type="CDD" id="cd06222">
    <property type="entry name" value="RNase_H_like"/>
    <property type="match status" value="1"/>
</dbReference>
<dbReference type="InterPro" id="IPR044730">
    <property type="entry name" value="RNase_H-like_dom_plant"/>
</dbReference>
<dbReference type="GO" id="GO:0003964">
    <property type="term" value="F:RNA-directed DNA polymerase activity"/>
    <property type="evidence" value="ECO:0007669"/>
    <property type="project" value="UniProtKB-KW"/>
</dbReference>
<sequence length="500" mass="57820">MALLAKQGWKIIIQPNCLFARVMKSKYFPKGNFMHTELKAYPSFTWRIIWGARRILEEGIGWRVGNGEGINIWNDAWIPGSGNGRVQCQFIDTIFTTVADLIDKDTSTWKHDIIRSLFGEEQLKRILAIPLVHGRPQDVLIWRGDNSVNYTVKNGYKWIITDGNTRLQTDKRTIFFTKLWGLKIPIYPVCQEEEETTEHLFQDCKFTQKVLQGMEVLDSTCNRETTWKDWLIKEFNSQNTKKCEIKAISYWAIWYNSNKVYHEGAKGQVNDLLAFIKAYYAEITELGELSKQTSGNQERRWNPPERNTIKLNFDASFNQNMEKSVSGVIARNNEGLVMVACTYPWDYTPDPITAEARACLQAIIMAEEMGFQEICVEGDSLTIIKKVNSLEDDRSNISNLIKKIRGRLPKFRATSFRHIPREANRAAHEMAREGNKYDEPRYWVEEAPAPVERLVIQEIRWGGGKDLGVRTRREEIGPKNSFFCSRNGDNKKKHQEKSVS</sequence>
<comment type="caution">
    <text evidence="3">The sequence shown here is derived from an EMBL/GenBank/DDBJ whole genome shotgun (WGS) entry which is preliminary data.</text>
</comment>
<dbReference type="PANTHER" id="PTHR47074">
    <property type="entry name" value="BNAC02G40300D PROTEIN"/>
    <property type="match status" value="1"/>
</dbReference>
<keyword evidence="3" id="KW-0548">Nucleotidyltransferase</keyword>
<dbReference type="OrthoDB" id="1428630at2759"/>
<dbReference type="InterPro" id="IPR012337">
    <property type="entry name" value="RNaseH-like_sf"/>
</dbReference>
<feature type="region of interest" description="Disordered" evidence="1">
    <location>
        <begin position="478"/>
        <end position="500"/>
    </location>
</feature>
<keyword evidence="3" id="KW-0695">RNA-directed DNA polymerase</keyword>
<dbReference type="PANTHER" id="PTHR47074:SF61">
    <property type="entry name" value="RNASE H TYPE-1 DOMAIN-CONTAINING PROTEIN"/>
    <property type="match status" value="1"/>
</dbReference>
<reference evidence="4" key="1">
    <citation type="journal article" date="2019" name="Plant Biotechnol. J.">
        <title>Genome sequencing of the Australian wild diploid species Gossypium australe highlights disease resistance and delayed gland morphogenesis.</title>
        <authorList>
            <person name="Cai Y."/>
            <person name="Cai X."/>
            <person name="Wang Q."/>
            <person name="Wang P."/>
            <person name="Zhang Y."/>
            <person name="Cai C."/>
            <person name="Xu Y."/>
            <person name="Wang K."/>
            <person name="Zhou Z."/>
            <person name="Wang C."/>
            <person name="Geng S."/>
            <person name="Li B."/>
            <person name="Dong Q."/>
            <person name="Hou Y."/>
            <person name="Wang H."/>
            <person name="Ai P."/>
            <person name="Liu Z."/>
            <person name="Yi F."/>
            <person name="Sun M."/>
            <person name="An G."/>
            <person name="Cheng J."/>
            <person name="Zhang Y."/>
            <person name="Shi Q."/>
            <person name="Xie Y."/>
            <person name="Shi X."/>
            <person name="Chang Y."/>
            <person name="Huang F."/>
            <person name="Chen Y."/>
            <person name="Hong S."/>
            <person name="Mi L."/>
            <person name="Sun Q."/>
            <person name="Zhang L."/>
            <person name="Zhou B."/>
            <person name="Peng R."/>
            <person name="Zhang X."/>
            <person name="Liu F."/>
        </authorList>
    </citation>
    <scope>NUCLEOTIDE SEQUENCE [LARGE SCALE GENOMIC DNA]</scope>
    <source>
        <strain evidence="4">cv. PA1801</strain>
    </source>
</reference>
<evidence type="ECO:0000313" key="4">
    <source>
        <dbReference type="Proteomes" id="UP000325315"/>
    </source>
</evidence>
<dbReference type="InterPro" id="IPR036397">
    <property type="entry name" value="RNaseH_sf"/>
</dbReference>
<evidence type="ECO:0000259" key="2">
    <source>
        <dbReference type="Pfam" id="PF13456"/>
    </source>
</evidence>
<organism evidence="3 4">
    <name type="scientific">Gossypium australe</name>
    <dbReference type="NCBI Taxonomy" id="47621"/>
    <lineage>
        <taxon>Eukaryota</taxon>
        <taxon>Viridiplantae</taxon>
        <taxon>Streptophyta</taxon>
        <taxon>Embryophyta</taxon>
        <taxon>Tracheophyta</taxon>
        <taxon>Spermatophyta</taxon>
        <taxon>Magnoliopsida</taxon>
        <taxon>eudicotyledons</taxon>
        <taxon>Gunneridae</taxon>
        <taxon>Pentapetalae</taxon>
        <taxon>rosids</taxon>
        <taxon>malvids</taxon>
        <taxon>Malvales</taxon>
        <taxon>Malvaceae</taxon>
        <taxon>Malvoideae</taxon>
        <taxon>Gossypium</taxon>
    </lineage>
</organism>
<accession>A0A5B6VU56</accession>
<dbReference type="InterPro" id="IPR002156">
    <property type="entry name" value="RNaseH_domain"/>
</dbReference>
<dbReference type="GO" id="GO:0003676">
    <property type="term" value="F:nucleic acid binding"/>
    <property type="evidence" value="ECO:0007669"/>
    <property type="project" value="InterPro"/>
</dbReference>
<dbReference type="Pfam" id="PF13456">
    <property type="entry name" value="RVT_3"/>
    <property type="match status" value="1"/>
</dbReference>
<evidence type="ECO:0000256" key="1">
    <source>
        <dbReference type="SAM" id="MobiDB-lite"/>
    </source>
</evidence>
<dbReference type="SUPFAM" id="SSF53098">
    <property type="entry name" value="Ribonuclease H-like"/>
    <property type="match status" value="1"/>
</dbReference>
<keyword evidence="4" id="KW-1185">Reference proteome</keyword>
<evidence type="ECO:0000313" key="3">
    <source>
        <dbReference type="EMBL" id="KAA3472633.1"/>
    </source>
</evidence>
<dbReference type="Gene3D" id="3.30.420.10">
    <property type="entry name" value="Ribonuclease H-like superfamily/Ribonuclease H"/>
    <property type="match status" value="1"/>
</dbReference>
<keyword evidence="3" id="KW-0808">Transferase</keyword>
<proteinExistence type="predicted"/>
<dbReference type="Proteomes" id="UP000325315">
    <property type="component" value="Unassembled WGS sequence"/>
</dbReference>
<protein>
    <submittedName>
        <fullName evidence="3">Reverse transcriptase</fullName>
    </submittedName>
</protein>
<dbReference type="GO" id="GO:0004523">
    <property type="term" value="F:RNA-DNA hybrid ribonuclease activity"/>
    <property type="evidence" value="ECO:0007669"/>
    <property type="project" value="InterPro"/>
</dbReference>
<name>A0A5B6VU56_9ROSI</name>
<dbReference type="AlphaFoldDB" id="A0A5B6VU56"/>
<feature type="domain" description="RNase H type-1" evidence="2">
    <location>
        <begin position="312"/>
        <end position="433"/>
    </location>
</feature>
<dbReference type="EMBL" id="SMMG02000005">
    <property type="protein sequence ID" value="KAA3472633.1"/>
    <property type="molecule type" value="Genomic_DNA"/>
</dbReference>